<dbReference type="PANTHER" id="PTHR34883:SF15">
    <property type="entry name" value="EXTRACELLULAR SERINE-RICH PROTEIN"/>
    <property type="match status" value="1"/>
</dbReference>
<dbReference type="InterPro" id="IPR008972">
    <property type="entry name" value="Cupredoxin"/>
</dbReference>
<dbReference type="STRING" id="685588.A0A067SQS8"/>
<dbReference type="Gene3D" id="2.60.40.420">
    <property type="entry name" value="Cupredoxins - blue copper proteins"/>
    <property type="match status" value="1"/>
</dbReference>
<organism evidence="1 2">
    <name type="scientific">Galerina marginata (strain CBS 339.88)</name>
    <dbReference type="NCBI Taxonomy" id="685588"/>
    <lineage>
        <taxon>Eukaryota</taxon>
        <taxon>Fungi</taxon>
        <taxon>Dikarya</taxon>
        <taxon>Basidiomycota</taxon>
        <taxon>Agaricomycotina</taxon>
        <taxon>Agaricomycetes</taxon>
        <taxon>Agaricomycetidae</taxon>
        <taxon>Agaricales</taxon>
        <taxon>Agaricineae</taxon>
        <taxon>Strophariaceae</taxon>
        <taxon>Galerina</taxon>
    </lineage>
</organism>
<dbReference type="PANTHER" id="PTHR34883">
    <property type="entry name" value="SERINE-RICH PROTEIN, PUTATIVE-RELATED-RELATED"/>
    <property type="match status" value="1"/>
</dbReference>
<reference evidence="2" key="1">
    <citation type="journal article" date="2014" name="Proc. Natl. Acad. Sci. U.S.A.">
        <title>Extensive sampling of basidiomycete genomes demonstrates inadequacy of the white-rot/brown-rot paradigm for wood decay fungi.</title>
        <authorList>
            <person name="Riley R."/>
            <person name="Salamov A.A."/>
            <person name="Brown D.W."/>
            <person name="Nagy L.G."/>
            <person name="Floudas D."/>
            <person name="Held B.W."/>
            <person name="Levasseur A."/>
            <person name="Lombard V."/>
            <person name="Morin E."/>
            <person name="Otillar R."/>
            <person name="Lindquist E.A."/>
            <person name="Sun H."/>
            <person name="LaButti K.M."/>
            <person name="Schmutz J."/>
            <person name="Jabbour D."/>
            <person name="Luo H."/>
            <person name="Baker S.E."/>
            <person name="Pisabarro A.G."/>
            <person name="Walton J.D."/>
            <person name="Blanchette R.A."/>
            <person name="Henrissat B."/>
            <person name="Martin F."/>
            <person name="Cullen D."/>
            <person name="Hibbett D.S."/>
            <person name="Grigoriev I.V."/>
        </authorList>
    </citation>
    <scope>NUCLEOTIDE SEQUENCE [LARGE SCALE GENOMIC DNA]</scope>
    <source>
        <strain evidence="2">CBS 339.88</strain>
    </source>
</reference>
<protein>
    <recommendedName>
        <fullName evidence="3">Phytocyanin domain-containing protein</fullName>
    </recommendedName>
</protein>
<dbReference type="AlphaFoldDB" id="A0A067SQS8"/>
<dbReference type="InterPro" id="IPR052953">
    <property type="entry name" value="Ser-rich/MCO-related"/>
</dbReference>
<evidence type="ECO:0000313" key="2">
    <source>
        <dbReference type="Proteomes" id="UP000027222"/>
    </source>
</evidence>
<keyword evidence="2" id="KW-1185">Reference proteome</keyword>
<sequence length="227" mass="22507">MISALAILPLALAASFDVQVGPAGALEYSPASLTGVTDGDTINFTFNPKNHTVTQSSFNSPCNPIDAGFTTGFVPVSSGTTAKTFTVPAGTGTKPLWFFCGQTTHCQQGMVFAVNPPQDPSPNSFSAFKALAMGPAGLTSDTSTATAGSHNPTTASGSVFTAASVADGATGSATTGLQFSTTTGAAGGGAAPTTTGKSSAAVASRERVREKALALVAVFFGLASLAV</sequence>
<accession>A0A067SQS8</accession>
<name>A0A067SQS8_GALM3</name>
<dbReference type="OrthoDB" id="1921208at2759"/>
<dbReference type="HOGENOM" id="CLU_053381_1_0_1"/>
<gene>
    <name evidence="1" type="ORF">GALMADRAFT_145847</name>
</gene>
<evidence type="ECO:0000313" key="1">
    <source>
        <dbReference type="EMBL" id="KDR69138.1"/>
    </source>
</evidence>
<dbReference type="SUPFAM" id="SSF49503">
    <property type="entry name" value="Cupredoxins"/>
    <property type="match status" value="1"/>
</dbReference>
<dbReference type="Proteomes" id="UP000027222">
    <property type="component" value="Unassembled WGS sequence"/>
</dbReference>
<dbReference type="EMBL" id="KL142404">
    <property type="protein sequence ID" value="KDR69138.1"/>
    <property type="molecule type" value="Genomic_DNA"/>
</dbReference>
<evidence type="ECO:0008006" key="3">
    <source>
        <dbReference type="Google" id="ProtNLM"/>
    </source>
</evidence>
<proteinExistence type="predicted"/>